<dbReference type="Proteomes" id="UP000187203">
    <property type="component" value="Unassembled WGS sequence"/>
</dbReference>
<evidence type="ECO:0000259" key="2">
    <source>
        <dbReference type="Pfam" id="PF12776"/>
    </source>
</evidence>
<dbReference type="Pfam" id="PF12776">
    <property type="entry name" value="Myb_DNA-bind_3"/>
    <property type="match status" value="1"/>
</dbReference>
<feature type="region of interest" description="Disordered" evidence="1">
    <location>
        <begin position="1"/>
        <end position="58"/>
    </location>
</feature>
<dbReference type="EMBL" id="AWUE01017279">
    <property type="protein sequence ID" value="OMO87669.1"/>
    <property type="molecule type" value="Genomic_DNA"/>
</dbReference>
<sequence>MLFTSYQSSRGFQPQSNPRLQPQSNPGLQRQPSIGSQSQQSVELQAEPSASSQSQRGRYARSYVQWNREMDMALISSFYSSLDEGLKGENDWKPQAYEAAKEHINTTLKLNLTKENVRNRYKTMKKHYGYVNEIQTVESGLLWDNEKKMVLVTSDTLHIWENYLKVQPLAGPYKNKMIEFWDDIVVLCASEKATGQHAESFEDAIDSMAAEAEDEMNSPPTQIPAQQDSTEGSCQKKKRKKDPLIEIVGEMATSLKDYVEMKKNQERPKPTGEEIYGVVSKIVGLNRNDIFAAVNKLMNGCPEQFYLLKSLPDDEKIDYVLYLLQP</sequence>
<dbReference type="PANTHER" id="PTHR46929">
    <property type="entry name" value="EXPRESSED PROTEIN"/>
    <property type="match status" value="1"/>
</dbReference>
<dbReference type="PANTHER" id="PTHR46929:SF3">
    <property type="entry name" value="MYB_SANT-LIKE DOMAIN-CONTAINING PROTEIN"/>
    <property type="match status" value="1"/>
</dbReference>
<feature type="region of interest" description="Disordered" evidence="1">
    <location>
        <begin position="211"/>
        <end position="240"/>
    </location>
</feature>
<evidence type="ECO:0000313" key="3">
    <source>
        <dbReference type="EMBL" id="OMO87669.1"/>
    </source>
</evidence>
<accession>A0A1R3IYK5</accession>
<dbReference type="InterPro" id="IPR024752">
    <property type="entry name" value="Myb/SANT-like_dom"/>
</dbReference>
<evidence type="ECO:0000256" key="1">
    <source>
        <dbReference type="SAM" id="MobiDB-lite"/>
    </source>
</evidence>
<dbReference type="STRING" id="93759.A0A1R3IYK5"/>
<keyword evidence="4" id="KW-1185">Reference proteome</keyword>
<feature type="compositionally biased region" description="Polar residues" evidence="1">
    <location>
        <begin position="1"/>
        <end position="56"/>
    </location>
</feature>
<dbReference type="OrthoDB" id="979485at2759"/>
<dbReference type="AlphaFoldDB" id="A0A1R3IYK5"/>
<organism evidence="3 4">
    <name type="scientific">Corchorus olitorius</name>
    <dbReference type="NCBI Taxonomy" id="93759"/>
    <lineage>
        <taxon>Eukaryota</taxon>
        <taxon>Viridiplantae</taxon>
        <taxon>Streptophyta</taxon>
        <taxon>Embryophyta</taxon>
        <taxon>Tracheophyta</taxon>
        <taxon>Spermatophyta</taxon>
        <taxon>Magnoliopsida</taxon>
        <taxon>eudicotyledons</taxon>
        <taxon>Gunneridae</taxon>
        <taxon>Pentapetalae</taxon>
        <taxon>rosids</taxon>
        <taxon>malvids</taxon>
        <taxon>Malvales</taxon>
        <taxon>Malvaceae</taxon>
        <taxon>Grewioideae</taxon>
        <taxon>Apeibeae</taxon>
        <taxon>Corchorus</taxon>
    </lineage>
</organism>
<comment type="caution">
    <text evidence="3">The sequence shown here is derived from an EMBL/GenBank/DDBJ whole genome shotgun (WGS) entry which is preliminary data.</text>
</comment>
<gene>
    <name evidence="3" type="ORF">COLO4_20623</name>
</gene>
<reference evidence="4" key="1">
    <citation type="submission" date="2013-09" db="EMBL/GenBank/DDBJ databases">
        <title>Corchorus olitorius genome sequencing.</title>
        <authorList>
            <person name="Alam M."/>
            <person name="Haque M.S."/>
            <person name="Islam M.S."/>
            <person name="Emdad E.M."/>
            <person name="Islam M.M."/>
            <person name="Ahmed B."/>
            <person name="Halim A."/>
            <person name="Hossen Q.M.M."/>
            <person name="Hossain M.Z."/>
            <person name="Ahmed R."/>
            <person name="Khan M.M."/>
            <person name="Islam R."/>
            <person name="Rashid M.M."/>
            <person name="Khan S.A."/>
            <person name="Rahman M.S."/>
            <person name="Alam M."/>
            <person name="Yahiya A.S."/>
            <person name="Khan M.S."/>
            <person name="Azam M.S."/>
            <person name="Haque T."/>
            <person name="Lashkar M.Z.H."/>
            <person name="Akhand A.I."/>
            <person name="Morshed G."/>
            <person name="Roy S."/>
            <person name="Uddin K.S."/>
            <person name="Rabeya T."/>
            <person name="Hossain A.S."/>
            <person name="Chowdhury A."/>
            <person name="Snigdha A.R."/>
            <person name="Mortoza M.S."/>
            <person name="Matin S.A."/>
            <person name="Hoque S.M.E."/>
            <person name="Islam M.K."/>
            <person name="Roy D.K."/>
            <person name="Haider R."/>
            <person name="Moosa M.M."/>
            <person name="Elias S.M."/>
            <person name="Hasan A.M."/>
            <person name="Jahan S."/>
            <person name="Shafiuddin M."/>
            <person name="Mahmood N."/>
            <person name="Shommy N.S."/>
        </authorList>
    </citation>
    <scope>NUCLEOTIDE SEQUENCE [LARGE SCALE GENOMIC DNA]</scope>
    <source>
        <strain evidence="4">cv. O-4</strain>
    </source>
</reference>
<proteinExistence type="predicted"/>
<evidence type="ECO:0000313" key="4">
    <source>
        <dbReference type="Proteomes" id="UP000187203"/>
    </source>
</evidence>
<protein>
    <recommendedName>
        <fullName evidence="2">Myb/SANT-like domain-containing protein</fullName>
    </recommendedName>
</protein>
<name>A0A1R3IYK5_9ROSI</name>
<feature type="compositionally biased region" description="Polar residues" evidence="1">
    <location>
        <begin position="218"/>
        <end position="233"/>
    </location>
</feature>
<feature type="domain" description="Myb/SANT-like" evidence="2">
    <location>
        <begin position="65"/>
        <end position="163"/>
    </location>
</feature>